<dbReference type="Proteomes" id="UP000070376">
    <property type="component" value="Unassembled WGS sequence"/>
</dbReference>
<accession>A0A133KZC1</accession>
<gene>
    <name evidence="1" type="ORF">HMPREF3213_00693</name>
</gene>
<comment type="caution">
    <text evidence="1">The sequence shown here is derived from an EMBL/GenBank/DDBJ whole genome shotgun (WGS) entry which is preliminary data.</text>
</comment>
<evidence type="ECO:0000313" key="2">
    <source>
        <dbReference type="Proteomes" id="UP000070376"/>
    </source>
</evidence>
<protein>
    <submittedName>
        <fullName evidence="1">Uncharacterized protein</fullName>
    </submittedName>
</protein>
<name>A0A133KZC1_HEYCO</name>
<reference evidence="2" key="1">
    <citation type="submission" date="2016-01" db="EMBL/GenBank/DDBJ databases">
        <authorList>
            <person name="Mitreva M."/>
            <person name="Pepin K.H."/>
            <person name="Mihindukulasuriya K.A."/>
            <person name="Fulton R."/>
            <person name="Fronick C."/>
            <person name="O'Laughlin M."/>
            <person name="Miner T."/>
            <person name="Herter B."/>
            <person name="Rosa B.A."/>
            <person name="Cordes M."/>
            <person name="Tomlinson C."/>
            <person name="Wollam A."/>
            <person name="Palsikar V.B."/>
            <person name="Mardis E.R."/>
            <person name="Wilson R.K."/>
        </authorList>
    </citation>
    <scope>NUCLEOTIDE SEQUENCE [LARGE SCALE GENOMIC DNA]</scope>
    <source>
        <strain evidence="2">GED7749B</strain>
    </source>
</reference>
<dbReference type="EMBL" id="LRPN01000026">
    <property type="protein sequence ID" value="KWZ84775.1"/>
    <property type="molecule type" value="Genomic_DNA"/>
</dbReference>
<organism evidence="1 2">
    <name type="scientific">Heyndrickxia coagulans</name>
    <name type="common">Weizmannia coagulans</name>
    <dbReference type="NCBI Taxonomy" id="1398"/>
    <lineage>
        <taxon>Bacteria</taxon>
        <taxon>Bacillati</taxon>
        <taxon>Bacillota</taxon>
        <taxon>Bacilli</taxon>
        <taxon>Bacillales</taxon>
        <taxon>Bacillaceae</taxon>
        <taxon>Heyndrickxia</taxon>
    </lineage>
</organism>
<dbReference type="PATRIC" id="fig|1398.22.peg.694"/>
<dbReference type="AlphaFoldDB" id="A0A133KZC1"/>
<proteinExistence type="predicted"/>
<evidence type="ECO:0000313" key="1">
    <source>
        <dbReference type="EMBL" id="KWZ84775.1"/>
    </source>
</evidence>
<sequence length="54" mass="6350">MSDFCPVFSLLFHFVPLPSPIASPAQAEKMKRREPLPYLLTAFSRRLYFEKLYV</sequence>